<dbReference type="Gene3D" id="3.40.50.12780">
    <property type="entry name" value="N-terminal domain of ligase-like"/>
    <property type="match status" value="1"/>
</dbReference>
<dbReference type="CDD" id="cd05911">
    <property type="entry name" value="Firefly_Luc_like"/>
    <property type="match status" value="1"/>
</dbReference>
<evidence type="ECO:0000259" key="2">
    <source>
        <dbReference type="Pfam" id="PF13193"/>
    </source>
</evidence>
<dbReference type="InterPro" id="IPR045851">
    <property type="entry name" value="AMP-bd_C_sf"/>
</dbReference>
<feature type="domain" description="AMP-dependent synthetase/ligase" evidence="1">
    <location>
        <begin position="35"/>
        <end position="392"/>
    </location>
</feature>
<protein>
    <recommendedName>
        <fullName evidence="5">AMP-dependent synthetase/ligase domain-containing protein</fullName>
    </recommendedName>
</protein>
<dbReference type="GO" id="GO:0019748">
    <property type="term" value="P:secondary metabolic process"/>
    <property type="evidence" value="ECO:0007669"/>
    <property type="project" value="TreeGrafter"/>
</dbReference>
<sequence length="541" mass="60611">MPFLAKETHPIPTQDLLSWTFDNRSFDQDEPIYIEALKPSNSISSRQARMVIRQLVAGFHAAGLKPGQVVNIHSFNSIWYPIFLLGVVAAGGVFSGTNPAYTPYELSHALKISKARFVLVQPDLIDGVLKASREVGLPEKNIIIFNPHGEQSLSGYSQWSDLLQHGEQDWVRFDDLETTKNTTAAMLFTSGTTGLPKAAMLSHYNLIAQHTLVYEAPPRPYKAVRVLALPMFHAAMAPVAHTTPLRNGEKGYVLRRFDLEHWMWTIQTYKITDVGVVPPIAIMAINSELKNKYDLTSAKLGQCGAAPLDKHPQARFQELLGGKPFTQVWGMSETSCIATRLRYPEYDTTGSVGYPLPNIDLKLVDDNGTDISDYDVRGELCIRGPTVIRGYFENEEANNRDFDNDRYFHTGDIAYVDKRTDLWYIVDRKKELIKVRGFQVVPPELEGVLLSHPNIVDAAVYGVSDPVREGGELPRAHLVRRPGAQGPSDMEVHAFMREKLASFKMLEGGIKWVEAIPKNASGKILKRVLREEWKKESGAKL</sequence>
<dbReference type="InterPro" id="IPR025110">
    <property type="entry name" value="AMP-bd_C"/>
</dbReference>
<dbReference type="InterPro" id="IPR000873">
    <property type="entry name" value="AMP-dep_synth/lig_dom"/>
</dbReference>
<dbReference type="Proteomes" id="UP000192596">
    <property type="component" value="Unassembled WGS sequence"/>
</dbReference>
<dbReference type="PANTHER" id="PTHR24096:SF265">
    <property type="entry name" value="ENZYME, PUTATIVE (AFU_ORTHOLOGUE AFUA_5G14270)-RELATED"/>
    <property type="match status" value="1"/>
</dbReference>
<name>A0A1V8TI45_9PEZI</name>
<dbReference type="AlphaFoldDB" id="A0A1V8TI45"/>
<feature type="domain" description="AMP-binding enzyme C-terminal" evidence="2">
    <location>
        <begin position="444"/>
        <end position="523"/>
    </location>
</feature>
<evidence type="ECO:0000259" key="1">
    <source>
        <dbReference type="Pfam" id="PF00501"/>
    </source>
</evidence>
<dbReference type="Pfam" id="PF13193">
    <property type="entry name" value="AMP-binding_C"/>
    <property type="match status" value="1"/>
</dbReference>
<dbReference type="SUPFAM" id="SSF56801">
    <property type="entry name" value="Acetyl-CoA synthetase-like"/>
    <property type="match status" value="1"/>
</dbReference>
<dbReference type="Pfam" id="PF00501">
    <property type="entry name" value="AMP-binding"/>
    <property type="match status" value="1"/>
</dbReference>
<dbReference type="GO" id="GO:0016405">
    <property type="term" value="F:CoA-ligase activity"/>
    <property type="evidence" value="ECO:0007669"/>
    <property type="project" value="TreeGrafter"/>
</dbReference>
<dbReference type="STRING" id="1507870.A0A1V8TI45"/>
<dbReference type="PANTHER" id="PTHR24096">
    <property type="entry name" value="LONG-CHAIN-FATTY-ACID--COA LIGASE"/>
    <property type="match status" value="1"/>
</dbReference>
<dbReference type="InterPro" id="IPR042099">
    <property type="entry name" value="ANL_N_sf"/>
</dbReference>
<dbReference type="InterPro" id="IPR020845">
    <property type="entry name" value="AMP-binding_CS"/>
</dbReference>
<evidence type="ECO:0008006" key="5">
    <source>
        <dbReference type="Google" id="ProtNLM"/>
    </source>
</evidence>
<dbReference type="Gene3D" id="3.30.300.30">
    <property type="match status" value="1"/>
</dbReference>
<dbReference type="InParanoid" id="A0A1V8TI45"/>
<evidence type="ECO:0000313" key="3">
    <source>
        <dbReference type="EMBL" id="OQO11063.1"/>
    </source>
</evidence>
<accession>A0A1V8TI45</accession>
<proteinExistence type="predicted"/>
<comment type="caution">
    <text evidence="3">The sequence shown here is derived from an EMBL/GenBank/DDBJ whole genome shotgun (WGS) entry which is preliminary data.</text>
</comment>
<reference evidence="4" key="1">
    <citation type="submission" date="2017-03" db="EMBL/GenBank/DDBJ databases">
        <title>Genomes of endolithic fungi from Antarctica.</title>
        <authorList>
            <person name="Coleine C."/>
            <person name="Masonjones S."/>
            <person name="Stajich J.E."/>
        </authorList>
    </citation>
    <scope>NUCLEOTIDE SEQUENCE [LARGE SCALE GENOMIC DNA]</scope>
    <source>
        <strain evidence="4">CCFEE 5527</strain>
    </source>
</reference>
<dbReference type="OrthoDB" id="6509636at2759"/>
<keyword evidence="4" id="KW-1185">Reference proteome</keyword>
<dbReference type="PROSITE" id="PS00455">
    <property type="entry name" value="AMP_BINDING"/>
    <property type="match status" value="1"/>
</dbReference>
<dbReference type="EMBL" id="NAJO01000007">
    <property type="protein sequence ID" value="OQO11063.1"/>
    <property type="molecule type" value="Genomic_DNA"/>
</dbReference>
<gene>
    <name evidence="3" type="ORF">B0A48_05318</name>
</gene>
<evidence type="ECO:0000313" key="4">
    <source>
        <dbReference type="Proteomes" id="UP000192596"/>
    </source>
</evidence>
<organism evidence="3 4">
    <name type="scientific">Cryoendolithus antarcticus</name>
    <dbReference type="NCBI Taxonomy" id="1507870"/>
    <lineage>
        <taxon>Eukaryota</taxon>
        <taxon>Fungi</taxon>
        <taxon>Dikarya</taxon>
        <taxon>Ascomycota</taxon>
        <taxon>Pezizomycotina</taxon>
        <taxon>Dothideomycetes</taxon>
        <taxon>Dothideomycetidae</taxon>
        <taxon>Cladosporiales</taxon>
        <taxon>Cladosporiaceae</taxon>
        <taxon>Cryoendolithus</taxon>
    </lineage>
</organism>